<evidence type="ECO:0000313" key="7">
    <source>
        <dbReference type="EMBL" id="TRY75557.1"/>
    </source>
</evidence>
<dbReference type="Proteomes" id="UP000318571">
    <property type="component" value="Chromosome 2"/>
</dbReference>
<name>A0A553PCY9_TIGCA</name>
<evidence type="ECO:0000256" key="1">
    <source>
        <dbReference type="ARBA" id="ARBA00004141"/>
    </source>
</evidence>
<evidence type="ECO:0000256" key="2">
    <source>
        <dbReference type="ARBA" id="ARBA00006375"/>
    </source>
</evidence>
<evidence type="ECO:0000256" key="6">
    <source>
        <dbReference type="RuleBase" id="RU000488"/>
    </source>
</evidence>
<evidence type="ECO:0008006" key="9">
    <source>
        <dbReference type="Google" id="ProtNLM"/>
    </source>
</evidence>
<dbReference type="GO" id="GO:0016020">
    <property type="term" value="C:membrane"/>
    <property type="evidence" value="ECO:0007669"/>
    <property type="project" value="UniProtKB-SubCell"/>
</dbReference>
<dbReference type="Gene3D" id="1.50.40.10">
    <property type="entry name" value="Mitochondrial carrier domain"/>
    <property type="match status" value="2"/>
</dbReference>
<keyword evidence="6" id="KW-0813">Transport</keyword>
<feature type="repeat" description="Solcar" evidence="5">
    <location>
        <begin position="5"/>
        <end position="87"/>
    </location>
</feature>
<dbReference type="InterPro" id="IPR023395">
    <property type="entry name" value="MCP_dom_sf"/>
</dbReference>
<comment type="caution">
    <text evidence="7">The sequence shown here is derived from an EMBL/GenBank/DDBJ whole genome shotgun (WGS) entry which is preliminary data.</text>
</comment>
<evidence type="ECO:0000256" key="4">
    <source>
        <dbReference type="ARBA" id="ARBA00023136"/>
    </source>
</evidence>
<dbReference type="GO" id="GO:0015658">
    <property type="term" value="F:branched-chain amino acid transmembrane transporter activity"/>
    <property type="evidence" value="ECO:0007669"/>
    <property type="project" value="InterPro"/>
</dbReference>
<reference evidence="7 8" key="1">
    <citation type="journal article" date="2018" name="Nat. Ecol. Evol.">
        <title>Genomic signatures of mitonuclear coevolution across populations of Tigriopus californicus.</title>
        <authorList>
            <person name="Barreto F.S."/>
            <person name="Watson E.T."/>
            <person name="Lima T.G."/>
            <person name="Willett C.S."/>
            <person name="Edmands S."/>
            <person name="Li W."/>
            <person name="Burton R.S."/>
        </authorList>
    </citation>
    <scope>NUCLEOTIDE SEQUENCE [LARGE SCALE GENOMIC DNA]</scope>
    <source>
        <strain evidence="7 8">San Diego</strain>
    </source>
</reference>
<evidence type="ECO:0000256" key="5">
    <source>
        <dbReference type="PROSITE-ProRule" id="PRU00282"/>
    </source>
</evidence>
<dbReference type="PANTHER" id="PTHR46314">
    <property type="entry name" value="SOLUTE CARRIER FAMILY 25 MEMBER 44"/>
    <property type="match status" value="1"/>
</dbReference>
<keyword evidence="8" id="KW-1185">Reference proteome</keyword>
<evidence type="ECO:0000313" key="8">
    <source>
        <dbReference type="Proteomes" id="UP000318571"/>
    </source>
</evidence>
<evidence type="ECO:0000256" key="3">
    <source>
        <dbReference type="ARBA" id="ARBA00022692"/>
    </source>
</evidence>
<proteinExistence type="inferred from homology"/>
<dbReference type="PROSITE" id="PS50920">
    <property type="entry name" value="SOLCAR"/>
    <property type="match status" value="3"/>
</dbReference>
<keyword evidence="4 5" id="KW-0472">Membrane</keyword>
<organism evidence="7 8">
    <name type="scientific">Tigriopus californicus</name>
    <name type="common">Marine copepod</name>
    <dbReference type="NCBI Taxonomy" id="6832"/>
    <lineage>
        <taxon>Eukaryota</taxon>
        <taxon>Metazoa</taxon>
        <taxon>Ecdysozoa</taxon>
        <taxon>Arthropoda</taxon>
        <taxon>Crustacea</taxon>
        <taxon>Multicrustacea</taxon>
        <taxon>Hexanauplia</taxon>
        <taxon>Copepoda</taxon>
        <taxon>Harpacticoida</taxon>
        <taxon>Harpacticidae</taxon>
        <taxon>Tigriopus</taxon>
    </lineage>
</organism>
<sequence>MLDKSKFFPLSMASSFTVRCGLYPLSLVRTRLQVQYRNDVYKGTWDAFGKIIRTEGYRGLYRGFWVSAFQVVSGVCYVSTYEGVRHLLDRSNVTNSALKGFVGGGCASVVGQTIIVPFDVISQHLMLLGQSRGRGSNPFNIKQEGRSKAQIVSDIARAIYVTDGLRGFYRGYVVSLCTYVPSSASWWAFYQLFQDFYGMLTPVVLPHMVIQCVSAMSSGCASCLITNPLDLIRARVQVQRRTIPETVRSLWATEGMGIFTKGLTARMTSSVIYSMAIIFGYETVKRWSVHEEYKSQIKW</sequence>
<dbReference type="GO" id="GO:0005739">
    <property type="term" value="C:mitochondrion"/>
    <property type="evidence" value="ECO:0007669"/>
    <property type="project" value="InterPro"/>
</dbReference>
<dbReference type="InterPro" id="IPR018108">
    <property type="entry name" value="MCP_transmembrane"/>
</dbReference>
<dbReference type="SUPFAM" id="SSF103506">
    <property type="entry name" value="Mitochondrial carrier"/>
    <property type="match status" value="1"/>
</dbReference>
<protein>
    <recommendedName>
        <fullName evidence="9">Solute carrier family 25 member 44</fullName>
    </recommendedName>
</protein>
<dbReference type="STRING" id="6832.A0A553PCY9"/>
<dbReference type="GO" id="GO:0009083">
    <property type="term" value="P:branched-chain amino acid catabolic process"/>
    <property type="evidence" value="ECO:0007669"/>
    <property type="project" value="InterPro"/>
</dbReference>
<dbReference type="OMA" id="GPSGILM"/>
<accession>A0A553PCY9</accession>
<feature type="repeat" description="Solcar" evidence="5">
    <location>
        <begin position="95"/>
        <end position="196"/>
    </location>
</feature>
<feature type="repeat" description="Solcar" evidence="5">
    <location>
        <begin position="206"/>
        <end position="287"/>
    </location>
</feature>
<dbReference type="PANTHER" id="PTHR46314:SF2">
    <property type="entry name" value="SOLUTE CARRIER FAMILY 25 MEMBER 44"/>
    <property type="match status" value="1"/>
</dbReference>
<gene>
    <name evidence="7" type="ORF">TCAL_05652</name>
</gene>
<keyword evidence="3 5" id="KW-0812">Transmembrane</keyword>
<dbReference type="Pfam" id="PF00153">
    <property type="entry name" value="Mito_carr"/>
    <property type="match status" value="3"/>
</dbReference>
<comment type="subcellular location">
    <subcellularLocation>
        <location evidence="1">Membrane</location>
        <topology evidence="1">Multi-pass membrane protein</topology>
    </subcellularLocation>
</comment>
<dbReference type="EMBL" id="VCGU01000005">
    <property type="protein sequence ID" value="TRY75557.1"/>
    <property type="molecule type" value="Genomic_DNA"/>
</dbReference>
<dbReference type="InterPro" id="IPR042164">
    <property type="entry name" value="SLC25A44"/>
</dbReference>
<dbReference type="AlphaFoldDB" id="A0A553PCY9"/>
<comment type="similarity">
    <text evidence="2 6">Belongs to the mitochondrial carrier (TC 2.A.29) family.</text>
</comment>